<evidence type="ECO:0000313" key="1">
    <source>
        <dbReference type="EMBL" id="TSE35690.1"/>
    </source>
</evidence>
<dbReference type="EMBL" id="VJOO01000024">
    <property type="protein sequence ID" value="TSE35690.1"/>
    <property type="molecule type" value="Genomic_DNA"/>
</dbReference>
<dbReference type="AlphaFoldDB" id="A0A554XIM4"/>
<evidence type="ECO:0000313" key="2">
    <source>
        <dbReference type="Proteomes" id="UP000316388"/>
    </source>
</evidence>
<sequence length="148" mass="16860">MKFWLAVLSLVAACLGSAAWWWDRDHDLWRPPPPNRPEVPTVQPLPAPESVPVAAAIERPLLWSSRRPPRARTQEDRLVDELNQSRLLAVLQSGEQRIALLRAPDGRLVKYGSQSRPWRLESFDGRQASFVTEEGQRASRPLEPIRGR</sequence>
<gene>
    <name evidence="1" type="ORF">Tfont_02201</name>
</gene>
<comment type="caution">
    <text evidence="1">The sequence shown here is derived from an EMBL/GenBank/DDBJ whole genome shotgun (WGS) entry which is preliminary data.</text>
</comment>
<dbReference type="RefSeq" id="WP_143969498.1">
    <property type="nucleotide sequence ID" value="NZ_VJOO01000024.1"/>
</dbReference>
<accession>A0A554XIM4</accession>
<proteinExistence type="predicted"/>
<dbReference type="Proteomes" id="UP000316388">
    <property type="component" value="Unassembled WGS sequence"/>
</dbReference>
<reference evidence="1 2" key="1">
    <citation type="submission" date="2019-07" db="EMBL/GenBank/DDBJ databases">
        <title>Tepidimonas fonticaldi AT-A2 draft genome.</title>
        <authorList>
            <person name="Da Costa M.S."/>
            <person name="Froufe H.J.C."/>
            <person name="Egas C."/>
            <person name="Albuquerque L."/>
        </authorList>
    </citation>
    <scope>NUCLEOTIDE SEQUENCE [LARGE SCALE GENOMIC DNA]</scope>
    <source>
        <strain evidence="1 2">AT-A2</strain>
    </source>
</reference>
<organism evidence="1 2">
    <name type="scientific">Tepidimonas fonticaldi</name>
    <dbReference type="NCBI Taxonomy" id="1101373"/>
    <lineage>
        <taxon>Bacteria</taxon>
        <taxon>Pseudomonadati</taxon>
        <taxon>Pseudomonadota</taxon>
        <taxon>Betaproteobacteria</taxon>
        <taxon>Burkholderiales</taxon>
        <taxon>Tepidimonas</taxon>
    </lineage>
</organism>
<protein>
    <submittedName>
        <fullName evidence="1">Uncharacterized protein</fullName>
    </submittedName>
</protein>
<name>A0A554XIM4_9BURK</name>